<dbReference type="EMBL" id="JADZSC010000002">
    <property type="protein sequence ID" value="MBH0230830.1"/>
    <property type="molecule type" value="Genomic_DNA"/>
</dbReference>
<sequence>MSEKNRETNASIIDKVEGGVKESARFIREKAPTVSKIIKKSDDPEEAKERTQEEAAEMMKDQFQSHLQKKAERNAEKVHSKAEEAKESVQENLLQLRERMAALKDSGQELQKRMRQSSSDKRVKGVQDIKGISHVKSATQIKGPNEVKGLSDIKTYHS</sequence>
<evidence type="ECO:0000256" key="1">
    <source>
        <dbReference type="SAM" id="MobiDB-lite"/>
    </source>
</evidence>
<feature type="compositionally biased region" description="Basic and acidic residues" evidence="1">
    <location>
        <begin position="104"/>
        <end position="127"/>
    </location>
</feature>
<feature type="compositionally biased region" description="Basic and acidic residues" evidence="1">
    <location>
        <begin position="69"/>
        <end position="89"/>
    </location>
</feature>
<evidence type="ECO:0008006" key="4">
    <source>
        <dbReference type="Google" id="ProtNLM"/>
    </source>
</evidence>
<evidence type="ECO:0000313" key="2">
    <source>
        <dbReference type="EMBL" id="MBH0230830.1"/>
    </source>
</evidence>
<proteinExistence type="predicted"/>
<dbReference type="Proteomes" id="UP000614490">
    <property type="component" value="Unassembled WGS sequence"/>
</dbReference>
<dbReference type="AlphaFoldDB" id="A0A931HWU8"/>
<evidence type="ECO:0000313" key="3">
    <source>
        <dbReference type="Proteomes" id="UP000614490"/>
    </source>
</evidence>
<protein>
    <recommendedName>
        <fullName evidence="4">Gas vesicle protein GvpQ</fullName>
    </recommendedName>
</protein>
<keyword evidence="3" id="KW-1185">Reference proteome</keyword>
<gene>
    <name evidence="2" type="ORF">H0267_11440</name>
</gene>
<reference evidence="2 3" key="1">
    <citation type="journal article" date="2005" name="Int. J. Syst. Evol. Microbiol.">
        <title>Halobacillus yeomjeoni sp. nov., isolated from a marine solar saltern in Korea.</title>
        <authorList>
            <person name="Yoon J.H."/>
            <person name="Kang S.J."/>
            <person name="Lee C.H."/>
            <person name="Oh H.W."/>
            <person name="Oh T.K."/>
        </authorList>
    </citation>
    <scope>NUCLEOTIDE SEQUENCE [LARGE SCALE GENOMIC DNA]</scope>
    <source>
        <strain evidence="2 3">KCTC 3957</strain>
    </source>
</reference>
<organism evidence="2 3">
    <name type="scientific">Halobacillus yeomjeoni</name>
    <dbReference type="NCBI Taxonomy" id="311194"/>
    <lineage>
        <taxon>Bacteria</taxon>
        <taxon>Bacillati</taxon>
        <taxon>Bacillota</taxon>
        <taxon>Bacilli</taxon>
        <taxon>Bacillales</taxon>
        <taxon>Bacillaceae</taxon>
        <taxon>Halobacillus</taxon>
    </lineage>
</organism>
<accession>A0A931HWU8</accession>
<feature type="compositionally biased region" description="Basic and acidic residues" evidence="1">
    <location>
        <begin position="149"/>
        <end position="158"/>
    </location>
</feature>
<feature type="region of interest" description="Disordered" evidence="1">
    <location>
        <begin position="65"/>
        <end position="90"/>
    </location>
</feature>
<feature type="region of interest" description="Disordered" evidence="1">
    <location>
        <begin position="104"/>
        <end position="158"/>
    </location>
</feature>
<comment type="caution">
    <text evidence="2">The sequence shown here is derived from an EMBL/GenBank/DDBJ whole genome shotgun (WGS) entry which is preliminary data.</text>
</comment>
<name>A0A931HWU8_9BACI</name>
<dbReference type="RefSeq" id="WP_197317439.1">
    <property type="nucleotide sequence ID" value="NZ_JADZSC010000002.1"/>
</dbReference>